<feature type="transmembrane region" description="Helical" evidence="1">
    <location>
        <begin position="155"/>
        <end position="182"/>
    </location>
</feature>
<dbReference type="PANTHER" id="PTHR33471:SF7">
    <property type="entry name" value="ATP-DEPENDENT ZINC METALLOPROTEASE-RELATED"/>
    <property type="match status" value="1"/>
</dbReference>
<dbReference type="GO" id="GO:0004222">
    <property type="term" value="F:metalloendopeptidase activity"/>
    <property type="evidence" value="ECO:0007669"/>
    <property type="project" value="InterPro"/>
</dbReference>
<proteinExistence type="predicted"/>
<name>A0A7S3AC95_9RHOD</name>
<dbReference type="GO" id="GO:0005524">
    <property type="term" value="F:ATP binding"/>
    <property type="evidence" value="ECO:0007669"/>
    <property type="project" value="InterPro"/>
</dbReference>
<evidence type="ECO:0000313" key="2">
    <source>
        <dbReference type="EMBL" id="CAE0065896.1"/>
    </source>
</evidence>
<keyword evidence="1" id="KW-0472">Membrane</keyword>
<reference evidence="2" key="1">
    <citation type="submission" date="2021-01" db="EMBL/GenBank/DDBJ databases">
        <authorList>
            <person name="Corre E."/>
            <person name="Pelletier E."/>
            <person name="Niang G."/>
            <person name="Scheremetjew M."/>
            <person name="Finn R."/>
            <person name="Kale V."/>
            <person name="Holt S."/>
            <person name="Cochrane G."/>
            <person name="Meng A."/>
            <person name="Brown T."/>
            <person name="Cohen L."/>
        </authorList>
    </citation>
    <scope>NUCLEOTIDE SEQUENCE</scope>
    <source>
        <strain evidence="2">CCMP 769</strain>
    </source>
</reference>
<dbReference type="Gene3D" id="1.20.58.760">
    <property type="entry name" value="Peptidase M41"/>
    <property type="match status" value="1"/>
</dbReference>
<protein>
    <recommendedName>
        <fullName evidence="3">Peptidase M41 domain-containing protein</fullName>
    </recommendedName>
</protein>
<keyword evidence="1" id="KW-1133">Transmembrane helix</keyword>
<accession>A0A7S3AC95</accession>
<dbReference type="GO" id="GO:0004176">
    <property type="term" value="F:ATP-dependent peptidase activity"/>
    <property type="evidence" value="ECO:0007669"/>
    <property type="project" value="InterPro"/>
</dbReference>
<dbReference type="EMBL" id="HBHW01043800">
    <property type="protein sequence ID" value="CAE0065896.1"/>
    <property type="molecule type" value="Transcribed_RNA"/>
</dbReference>
<dbReference type="GO" id="GO:0006508">
    <property type="term" value="P:proteolysis"/>
    <property type="evidence" value="ECO:0007669"/>
    <property type="project" value="InterPro"/>
</dbReference>
<dbReference type="PANTHER" id="PTHR33471">
    <property type="entry name" value="ATP-DEPENDENT ZINC METALLOPROTEASE-RELATED"/>
    <property type="match status" value="1"/>
</dbReference>
<feature type="transmembrane region" description="Helical" evidence="1">
    <location>
        <begin position="123"/>
        <end position="143"/>
    </location>
</feature>
<sequence length="336" mass="35878">MTLNFVAGATFVGAGVPGLPGADSRVCKPSARTSRHLRVRMCAETKETLVVKEKADIGALGGIDDLFEARELLDGLSEQGDLKKWNRQKLSVRPVSIAELKMNARLDADSLGLTQKNTIDLKLASFAVIGGSSLLAVLCQAVFSGDLAYFSSYLIGGLSIAFLAIGSTAPGLLTALITTISANLRPDFKERLLLHEAGHFLAGYLCGVPVKKYDVNPITTGVTIFGGKFLTEDVAQGRVSRDDVNALSVVALAGPAAEVIKYGQAEGGMADLNLLQNLLVRTKPPMLSKEQQEQTRWGALMAYTVLKKYSAEYEALVEAMKAKKSVADCIKAIEQA</sequence>
<dbReference type="InterPro" id="IPR037219">
    <property type="entry name" value="Peptidase_M41-like"/>
</dbReference>
<organism evidence="2">
    <name type="scientific">Rhodosorus marinus</name>
    <dbReference type="NCBI Taxonomy" id="101924"/>
    <lineage>
        <taxon>Eukaryota</taxon>
        <taxon>Rhodophyta</taxon>
        <taxon>Stylonematophyceae</taxon>
        <taxon>Stylonematales</taxon>
        <taxon>Stylonemataceae</taxon>
        <taxon>Rhodosorus</taxon>
    </lineage>
</organism>
<dbReference type="SUPFAM" id="SSF140990">
    <property type="entry name" value="FtsH protease domain-like"/>
    <property type="match status" value="1"/>
</dbReference>
<dbReference type="AlphaFoldDB" id="A0A7S3AC95"/>
<gene>
    <name evidence="2" type="ORF">RMAR00112_LOCUS33968</name>
</gene>
<keyword evidence="1" id="KW-0812">Transmembrane</keyword>
<evidence type="ECO:0000256" key="1">
    <source>
        <dbReference type="SAM" id="Phobius"/>
    </source>
</evidence>
<evidence type="ECO:0008006" key="3">
    <source>
        <dbReference type="Google" id="ProtNLM"/>
    </source>
</evidence>